<evidence type="ECO:0000256" key="8">
    <source>
        <dbReference type="SAM" id="Phobius"/>
    </source>
</evidence>
<evidence type="ECO:0000256" key="7">
    <source>
        <dbReference type="ARBA" id="ARBA00023136"/>
    </source>
</evidence>
<dbReference type="GO" id="GO:0005886">
    <property type="term" value="C:plasma membrane"/>
    <property type="evidence" value="ECO:0007669"/>
    <property type="project" value="UniProtKB-SubCell"/>
</dbReference>
<comment type="subcellular location">
    <subcellularLocation>
        <location evidence="1">Cell membrane</location>
        <topology evidence="1">Multi-pass membrane protein</topology>
    </subcellularLocation>
</comment>
<dbReference type="OrthoDB" id="9792789at2"/>
<feature type="transmembrane region" description="Helical" evidence="8">
    <location>
        <begin position="12"/>
        <end position="29"/>
    </location>
</feature>
<feature type="transmembrane region" description="Helical" evidence="8">
    <location>
        <begin position="367"/>
        <end position="388"/>
    </location>
</feature>
<dbReference type="GO" id="GO:0010041">
    <property type="term" value="P:response to iron(III) ion"/>
    <property type="evidence" value="ECO:0007669"/>
    <property type="project" value="TreeGrafter"/>
</dbReference>
<evidence type="ECO:0000256" key="1">
    <source>
        <dbReference type="ARBA" id="ARBA00004651"/>
    </source>
</evidence>
<evidence type="ECO:0000256" key="2">
    <source>
        <dbReference type="ARBA" id="ARBA00022475"/>
    </source>
</evidence>
<keyword evidence="3" id="KW-0328">Glycosyltransferase</keyword>
<feature type="transmembrane region" description="Helical" evidence="8">
    <location>
        <begin position="395"/>
        <end position="416"/>
    </location>
</feature>
<dbReference type="Pfam" id="PF13231">
    <property type="entry name" value="PMT_2"/>
    <property type="match status" value="1"/>
</dbReference>
<reference evidence="10 11" key="1">
    <citation type="submission" date="2018-01" db="EMBL/GenBank/DDBJ databases">
        <authorList>
            <person name="Gaut B.S."/>
            <person name="Morton B.R."/>
            <person name="Clegg M.T."/>
            <person name="Duvall M.R."/>
        </authorList>
    </citation>
    <scope>NUCLEOTIDE SEQUENCE [LARGE SCALE GENOMIC DNA]</scope>
    <source>
        <strain evidence="10 11">HR-AV</strain>
    </source>
</reference>
<dbReference type="EMBL" id="PQVF01000006">
    <property type="protein sequence ID" value="POY36771.1"/>
    <property type="molecule type" value="Genomic_DNA"/>
</dbReference>
<feature type="transmembrane region" description="Helical" evidence="8">
    <location>
        <begin position="137"/>
        <end position="154"/>
    </location>
</feature>
<dbReference type="RefSeq" id="WP_103789074.1">
    <property type="nucleotide sequence ID" value="NZ_PQVF01000006.1"/>
</dbReference>
<dbReference type="InterPro" id="IPR050297">
    <property type="entry name" value="LipidA_mod_glycosyltrf_83"/>
</dbReference>
<evidence type="ECO:0000256" key="4">
    <source>
        <dbReference type="ARBA" id="ARBA00022679"/>
    </source>
</evidence>
<feature type="transmembrane region" description="Helical" evidence="8">
    <location>
        <begin position="205"/>
        <end position="223"/>
    </location>
</feature>
<dbReference type="AlphaFoldDB" id="A0A2S5A2G7"/>
<dbReference type="Proteomes" id="UP000236893">
    <property type="component" value="Unassembled WGS sequence"/>
</dbReference>
<feature type="transmembrane region" description="Helical" evidence="8">
    <location>
        <begin position="112"/>
        <end position="131"/>
    </location>
</feature>
<evidence type="ECO:0000313" key="10">
    <source>
        <dbReference type="EMBL" id="POY36771.1"/>
    </source>
</evidence>
<dbReference type="PANTHER" id="PTHR33908:SF3">
    <property type="entry name" value="UNDECAPRENYL PHOSPHATE-ALPHA-4-AMINO-4-DEOXY-L-ARABINOSE ARABINOSYL TRANSFERASE"/>
    <property type="match status" value="1"/>
</dbReference>
<comment type="caution">
    <text evidence="10">The sequence shown here is derived from an EMBL/GenBank/DDBJ whole genome shotgun (WGS) entry which is preliminary data.</text>
</comment>
<feature type="transmembrane region" description="Helical" evidence="8">
    <location>
        <begin position="255"/>
        <end position="277"/>
    </location>
</feature>
<evidence type="ECO:0000256" key="6">
    <source>
        <dbReference type="ARBA" id="ARBA00022989"/>
    </source>
</evidence>
<keyword evidence="11" id="KW-1185">Reference proteome</keyword>
<dbReference type="GO" id="GO:0016763">
    <property type="term" value="F:pentosyltransferase activity"/>
    <property type="evidence" value="ECO:0007669"/>
    <property type="project" value="TreeGrafter"/>
</dbReference>
<dbReference type="InterPro" id="IPR038731">
    <property type="entry name" value="RgtA/B/C-like"/>
</dbReference>
<organism evidence="10 11">
    <name type="scientific">Solitalea longa</name>
    <dbReference type="NCBI Taxonomy" id="2079460"/>
    <lineage>
        <taxon>Bacteria</taxon>
        <taxon>Pseudomonadati</taxon>
        <taxon>Bacteroidota</taxon>
        <taxon>Sphingobacteriia</taxon>
        <taxon>Sphingobacteriales</taxon>
        <taxon>Sphingobacteriaceae</taxon>
        <taxon>Solitalea</taxon>
    </lineage>
</organism>
<evidence type="ECO:0000256" key="3">
    <source>
        <dbReference type="ARBA" id="ARBA00022676"/>
    </source>
</evidence>
<keyword evidence="4" id="KW-0808">Transferase</keyword>
<name>A0A2S5A2G7_9SPHI</name>
<keyword evidence="2" id="KW-1003">Cell membrane</keyword>
<evidence type="ECO:0000256" key="5">
    <source>
        <dbReference type="ARBA" id="ARBA00022692"/>
    </source>
</evidence>
<gene>
    <name evidence="10" type="ORF">C3K47_10465</name>
</gene>
<evidence type="ECO:0000313" key="11">
    <source>
        <dbReference type="Proteomes" id="UP000236893"/>
    </source>
</evidence>
<accession>A0A2S5A2G7</accession>
<dbReference type="PANTHER" id="PTHR33908">
    <property type="entry name" value="MANNOSYLTRANSFERASE YKCB-RELATED"/>
    <property type="match status" value="1"/>
</dbReference>
<feature type="transmembrane region" description="Helical" evidence="8">
    <location>
        <begin position="312"/>
        <end position="331"/>
    </location>
</feature>
<feature type="domain" description="Glycosyltransferase RgtA/B/C/D-like" evidence="9">
    <location>
        <begin position="61"/>
        <end position="218"/>
    </location>
</feature>
<feature type="transmembrane region" description="Helical" evidence="8">
    <location>
        <begin position="338"/>
        <end position="361"/>
    </location>
</feature>
<proteinExistence type="predicted"/>
<feature type="transmembrane region" description="Helical" evidence="8">
    <location>
        <begin position="161"/>
        <end position="193"/>
    </location>
</feature>
<keyword evidence="5 8" id="KW-0812">Transmembrane</keyword>
<sequence>MDSSSKSTFQLVFLFAFVMLVTAGFWGVVETSEARYAEISREMYHSKNWIEPTLLGIRHFHKPPVTYWLTSLSFGVWGVNPFATRFFLIISYVLQVYLIYKIALALFEKAAIAKFAAIIYATLPIVLIAVRTLTTDAFLQTFVLLILYGWIQFLKTRRNAYLWLVAISAGFGFLTKGHAAVLVPALAAFGLLWVLPRPPLFKFQYLLALAVFILLAFSWYALVTRENQDLGYYFIIRHFYDRFFHADVFSRTKPFYYYILIFPAVSLPWFIFFIRQFFVSDQSNPAHKLAKNILIWWIVLPFIVYSASNSKLTLYILPLFAGFSLVTAYYFEQPLKQYWRWIVFTFQGIILLALLVCKFALPEWNLPWWLMLIPAIALLISIMCCLRIKTEQRAIVLLVSISTTTILIYSALLMHFNSLKVNAITPIADYIKARSFTQRPVLVYNKFLPSLAFELDKEIISIYDNENALKRETQFEKTSAWKKQLINIHESSELLYLKSLLQRKSVIVAKSELPKEIRELMDTTWQKEAFDKWTVYFN</sequence>
<dbReference type="GO" id="GO:0009103">
    <property type="term" value="P:lipopolysaccharide biosynthetic process"/>
    <property type="evidence" value="ECO:0007669"/>
    <property type="project" value="TreeGrafter"/>
</dbReference>
<keyword evidence="7 8" id="KW-0472">Membrane</keyword>
<feature type="transmembrane region" description="Helical" evidence="8">
    <location>
        <begin position="82"/>
        <end position="100"/>
    </location>
</feature>
<evidence type="ECO:0000259" key="9">
    <source>
        <dbReference type="Pfam" id="PF13231"/>
    </source>
</evidence>
<protein>
    <recommendedName>
        <fullName evidence="9">Glycosyltransferase RgtA/B/C/D-like domain-containing protein</fullName>
    </recommendedName>
</protein>
<keyword evidence="6 8" id="KW-1133">Transmembrane helix</keyword>